<dbReference type="GO" id="GO:0046168">
    <property type="term" value="P:glycerol-3-phosphate catabolic process"/>
    <property type="evidence" value="ECO:0007669"/>
    <property type="project" value="InterPro"/>
</dbReference>
<feature type="binding site" evidence="14">
    <location>
        <position position="140"/>
    </location>
    <ligand>
        <name>NADPH</name>
        <dbReference type="ChEBI" id="CHEBI:57783"/>
    </ligand>
</feature>
<dbReference type="InterPro" id="IPR036291">
    <property type="entry name" value="NAD(P)-bd_dom_sf"/>
</dbReference>
<keyword evidence="8 14" id="KW-0594">Phospholipid biosynthesis</keyword>
<dbReference type="EMBL" id="JALIDZ010000004">
    <property type="protein sequence ID" value="MCT8972361.1"/>
    <property type="molecule type" value="Genomic_DNA"/>
</dbReference>
<name>A0AAW5R0Y8_9HYPH</name>
<dbReference type="NCBIfam" id="NF000942">
    <property type="entry name" value="PRK00094.1-4"/>
    <property type="match status" value="1"/>
</dbReference>
<evidence type="ECO:0000256" key="18">
    <source>
        <dbReference type="RuleBase" id="RU000437"/>
    </source>
</evidence>
<evidence type="ECO:0000256" key="9">
    <source>
        <dbReference type="ARBA" id="ARBA00023264"/>
    </source>
</evidence>
<feature type="binding site" evidence="16">
    <location>
        <begin position="255"/>
        <end position="256"/>
    </location>
    <ligand>
        <name>substrate</name>
    </ligand>
</feature>
<comment type="caution">
    <text evidence="14">Lacks conserved residue(s) required for the propagation of feature annotation.</text>
</comment>
<dbReference type="GO" id="GO:0006650">
    <property type="term" value="P:glycerophospholipid metabolic process"/>
    <property type="evidence" value="ECO:0007669"/>
    <property type="project" value="UniProtKB-UniRule"/>
</dbReference>
<dbReference type="NCBIfam" id="NF000940">
    <property type="entry name" value="PRK00094.1-2"/>
    <property type="match status" value="1"/>
</dbReference>
<feature type="domain" description="Glycerol-3-phosphate dehydrogenase NAD-dependent C-terminal" evidence="20">
    <location>
        <begin position="180"/>
        <end position="321"/>
    </location>
</feature>
<dbReference type="InterPro" id="IPR006168">
    <property type="entry name" value="G3P_DH_NAD-dep"/>
</dbReference>
<dbReference type="HAMAP" id="MF_00394">
    <property type="entry name" value="NAD_Glyc3P_dehydrog"/>
    <property type="match status" value="1"/>
</dbReference>
<feature type="binding site" evidence="17">
    <location>
        <position position="140"/>
    </location>
    <ligand>
        <name>NAD(+)</name>
        <dbReference type="ChEBI" id="CHEBI:57540"/>
    </ligand>
</feature>
<dbReference type="GO" id="GO:0046167">
    <property type="term" value="P:glycerol-3-phosphate biosynthetic process"/>
    <property type="evidence" value="ECO:0007669"/>
    <property type="project" value="UniProtKB-UniRule"/>
</dbReference>
<dbReference type="InterPro" id="IPR011128">
    <property type="entry name" value="G3P_DH_NAD-dep_N"/>
</dbReference>
<evidence type="ECO:0000256" key="13">
    <source>
        <dbReference type="ARBA" id="ARBA00080511"/>
    </source>
</evidence>
<gene>
    <name evidence="14" type="primary">gpsA</name>
    <name evidence="21" type="ORF">MUB46_10885</name>
</gene>
<feature type="binding site" evidence="14">
    <location>
        <position position="279"/>
    </location>
    <ligand>
        <name>NADPH</name>
        <dbReference type="ChEBI" id="CHEBI:57783"/>
    </ligand>
</feature>
<feature type="binding site" evidence="14">
    <location>
        <position position="108"/>
    </location>
    <ligand>
        <name>sn-glycerol 3-phosphate</name>
        <dbReference type="ChEBI" id="CHEBI:57597"/>
    </ligand>
</feature>
<feature type="binding site" evidence="14">
    <location>
        <position position="254"/>
    </location>
    <ligand>
        <name>sn-glycerol 3-phosphate</name>
        <dbReference type="ChEBI" id="CHEBI:57597"/>
    </ligand>
</feature>
<comment type="caution">
    <text evidence="21">The sequence shown here is derived from an EMBL/GenBank/DDBJ whole genome shotgun (WGS) entry which is preliminary data.</text>
</comment>
<feature type="binding site" evidence="14">
    <location>
        <position position="255"/>
    </location>
    <ligand>
        <name>NADPH</name>
        <dbReference type="ChEBI" id="CHEBI:57783"/>
    </ligand>
</feature>
<evidence type="ECO:0000313" key="21">
    <source>
        <dbReference type="EMBL" id="MCT8972361.1"/>
    </source>
</evidence>
<evidence type="ECO:0000256" key="3">
    <source>
        <dbReference type="ARBA" id="ARBA00022741"/>
    </source>
</evidence>
<dbReference type="PANTHER" id="PTHR11728:SF1">
    <property type="entry name" value="GLYCEROL-3-PHOSPHATE DEHYDROGENASE [NAD(+)] 2, CHLOROPLASTIC"/>
    <property type="match status" value="1"/>
</dbReference>
<keyword evidence="5 14" id="KW-0560">Oxidoreductase</keyword>
<dbReference type="InterPro" id="IPR006109">
    <property type="entry name" value="G3P_DH_NAD-dep_C"/>
</dbReference>
<dbReference type="AlphaFoldDB" id="A0AAW5R0Y8"/>
<evidence type="ECO:0000256" key="14">
    <source>
        <dbReference type="HAMAP-Rule" id="MF_00394"/>
    </source>
</evidence>
<dbReference type="Pfam" id="PF01210">
    <property type="entry name" value="NAD_Gly3P_dh_N"/>
    <property type="match status" value="1"/>
</dbReference>
<sequence length="332" mass="33752">MSAVGTVGVIGGGAWGTALASVAARAGRPVRLWARDVKTVEDINRHHENRMRLPGVALDAGIVATRSLEETCAADVLILAVPAQAVRGVAQEMAGVLPAGRPVVIAAKGIERGTEAFMSDVVAEALPQAVPAVLSGPSFADDVAHGLPTAVTLACADEAVGRTLVEAIGYSAFRPYRSSDLTGVQVGGAVKNVLAIACGVVVGKALGASAHAALVARGFAELTRFGRALGARPETLSGLSGLGDLVLTATSPQSRNYSFGVSLGRGDTVDTILGGRKAVTEGVWTAPAVVDRAAKLDVEMPICAAVAAVVAGRASVDTAIEALLSRPFREEH</sequence>
<evidence type="ECO:0000256" key="15">
    <source>
        <dbReference type="PIRSR" id="PIRSR000114-1"/>
    </source>
</evidence>
<dbReference type="PRINTS" id="PR00077">
    <property type="entry name" value="GPDHDRGNASE"/>
</dbReference>
<dbReference type="InterPro" id="IPR008927">
    <property type="entry name" value="6-PGluconate_DH-like_C_sf"/>
</dbReference>
<feature type="binding site" evidence="14">
    <location>
        <position position="35"/>
    </location>
    <ligand>
        <name>NADPH</name>
        <dbReference type="ChEBI" id="CHEBI:57783"/>
    </ligand>
</feature>
<dbReference type="Pfam" id="PF07479">
    <property type="entry name" value="NAD_Gly3P_dh_C"/>
    <property type="match status" value="1"/>
</dbReference>
<dbReference type="RefSeq" id="WP_261615923.1">
    <property type="nucleotide sequence ID" value="NZ_JALIDZ010000004.1"/>
</dbReference>
<feature type="binding site" evidence="14">
    <location>
        <position position="281"/>
    </location>
    <ligand>
        <name>NADPH</name>
        <dbReference type="ChEBI" id="CHEBI:57783"/>
    </ligand>
</feature>
<evidence type="ECO:0000256" key="8">
    <source>
        <dbReference type="ARBA" id="ARBA00023209"/>
    </source>
</evidence>
<comment type="catalytic activity">
    <reaction evidence="14">
        <text>sn-glycerol 3-phosphate + NAD(+) = dihydroxyacetone phosphate + NADH + H(+)</text>
        <dbReference type="Rhea" id="RHEA:11092"/>
        <dbReference type="ChEBI" id="CHEBI:15378"/>
        <dbReference type="ChEBI" id="CHEBI:57540"/>
        <dbReference type="ChEBI" id="CHEBI:57597"/>
        <dbReference type="ChEBI" id="CHEBI:57642"/>
        <dbReference type="ChEBI" id="CHEBI:57945"/>
        <dbReference type="EC" id="1.1.1.94"/>
    </reaction>
</comment>
<keyword evidence="3 14" id="KW-0547">Nucleotide-binding</keyword>
<dbReference type="FunFam" id="3.40.50.720:FF:000019">
    <property type="entry name" value="Glycerol-3-phosphate dehydrogenase [NAD(P)+]"/>
    <property type="match status" value="1"/>
</dbReference>
<dbReference type="Proteomes" id="UP001320898">
    <property type="component" value="Unassembled WGS sequence"/>
</dbReference>
<dbReference type="SUPFAM" id="SSF48179">
    <property type="entry name" value="6-phosphogluconate dehydrogenase C-terminal domain-like"/>
    <property type="match status" value="1"/>
</dbReference>
<keyword evidence="7 14" id="KW-0443">Lipid metabolism</keyword>
<dbReference type="Gene3D" id="3.40.50.720">
    <property type="entry name" value="NAD(P)-binding Rossmann-like Domain"/>
    <property type="match status" value="1"/>
</dbReference>
<dbReference type="GO" id="GO:0047952">
    <property type="term" value="F:glycerol-3-phosphate dehydrogenase [NAD(P)+] activity"/>
    <property type="evidence" value="ECO:0007669"/>
    <property type="project" value="UniProtKB-UniRule"/>
</dbReference>
<keyword evidence="4 14" id="KW-0521">NADP</keyword>
<dbReference type="GO" id="GO:0051287">
    <property type="term" value="F:NAD binding"/>
    <property type="evidence" value="ECO:0007669"/>
    <property type="project" value="InterPro"/>
</dbReference>
<dbReference type="FunFam" id="1.10.1040.10:FF:000001">
    <property type="entry name" value="Glycerol-3-phosphate dehydrogenase [NAD(P)+]"/>
    <property type="match status" value="1"/>
</dbReference>
<feature type="binding site" evidence="14">
    <location>
        <position position="138"/>
    </location>
    <ligand>
        <name>sn-glycerol 3-phosphate</name>
        <dbReference type="ChEBI" id="CHEBI:57597"/>
    </ligand>
</feature>
<dbReference type="Gene3D" id="1.10.1040.10">
    <property type="entry name" value="N-(1-d-carboxylethyl)-l-norvaline Dehydrogenase, domain 2"/>
    <property type="match status" value="1"/>
</dbReference>
<evidence type="ECO:0000256" key="7">
    <source>
        <dbReference type="ARBA" id="ARBA00023098"/>
    </source>
</evidence>
<accession>A0AAW5R0Y8</accession>
<feature type="binding site" evidence="14">
    <location>
        <position position="136"/>
    </location>
    <ligand>
        <name>sn-glycerol 3-phosphate</name>
        <dbReference type="ChEBI" id="CHEBI:57597"/>
    </ligand>
</feature>
<feature type="binding site" evidence="16">
    <location>
        <position position="108"/>
    </location>
    <ligand>
        <name>substrate</name>
    </ligand>
</feature>
<dbReference type="PROSITE" id="PS00957">
    <property type="entry name" value="NAD_G3PDH"/>
    <property type="match status" value="1"/>
</dbReference>
<organism evidence="21 22">
    <name type="scientific">Microbaculum marinisediminis</name>
    <dbReference type="NCBI Taxonomy" id="2931392"/>
    <lineage>
        <taxon>Bacteria</taxon>
        <taxon>Pseudomonadati</taxon>
        <taxon>Pseudomonadota</taxon>
        <taxon>Alphaproteobacteria</taxon>
        <taxon>Hyphomicrobiales</taxon>
        <taxon>Tepidamorphaceae</taxon>
        <taxon>Microbaculum</taxon>
    </lineage>
</organism>
<feature type="binding site" evidence="14">
    <location>
        <position position="15"/>
    </location>
    <ligand>
        <name>NADPH</name>
        <dbReference type="ChEBI" id="CHEBI:57783"/>
    </ligand>
</feature>
<reference evidence="21 22" key="1">
    <citation type="submission" date="2022-04" db="EMBL/GenBank/DDBJ databases">
        <authorList>
            <person name="Ye Y.-Q."/>
            <person name="Du Z.-J."/>
        </authorList>
    </citation>
    <scope>NUCLEOTIDE SEQUENCE [LARGE SCALE GENOMIC DNA]</scope>
    <source>
        <strain evidence="21 22">A6E488</strain>
    </source>
</reference>
<evidence type="ECO:0000256" key="16">
    <source>
        <dbReference type="PIRSR" id="PIRSR000114-2"/>
    </source>
</evidence>
<evidence type="ECO:0000256" key="6">
    <source>
        <dbReference type="ARBA" id="ARBA00023027"/>
    </source>
</evidence>
<comment type="similarity">
    <text evidence="1 14 18">Belongs to the NAD-dependent glycerol-3-phosphate dehydrogenase family.</text>
</comment>
<protein>
    <recommendedName>
        <fullName evidence="12 14">Glycerol-3-phosphate dehydrogenase [NAD(P)+]</fullName>
        <ecNumber evidence="11 14">1.1.1.94</ecNumber>
    </recommendedName>
    <alternativeName>
        <fullName evidence="14">NAD(P)(+)-dependent glycerol-3-phosphate dehydrogenase</fullName>
    </alternativeName>
    <alternativeName>
        <fullName evidence="13 14">NAD(P)H-dependent dihydroxyacetone-phosphate reductase</fullName>
    </alternativeName>
</protein>
<dbReference type="InterPro" id="IPR013328">
    <property type="entry name" value="6PGD_dom2"/>
</dbReference>
<feature type="binding site" evidence="14">
    <location>
        <position position="255"/>
    </location>
    <ligand>
        <name>sn-glycerol 3-phosphate</name>
        <dbReference type="ChEBI" id="CHEBI:57597"/>
    </ligand>
</feature>
<dbReference type="PANTHER" id="PTHR11728">
    <property type="entry name" value="GLYCEROL-3-PHOSPHATE DEHYDROGENASE"/>
    <property type="match status" value="1"/>
</dbReference>
<dbReference type="PIRSF" id="PIRSF000114">
    <property type="entry name" value="Glycerol-3-P_dh"/>
    <property type="match status" value="1"/>
</dbReference>
<comment type="function">
    <text evidence="14">Catalyzes the reduction of the glycolytic intermediate dihydroxyacetone phosphate (DHAP) to sn-glycerol 3-phosphate (G3P), the key precursor for phospholipid synthesis.</text>
</comment>
<proteinExistence type="inferred from homology"/>
<dbReference type="GO" id="GO:0005975">
    <property type="term" value="P:carbohydrate metabolic process"/>
    <property type="evidence" value="ECO:0007669"/>
    <property type="project" value="InterPro"/>
</dbReference>
<feature type="binding site" evidence="14">
    <location>
        <position position="256"/>
    </location>
    <ligand>
        <name>sn-glycerol 3-phosphate</name>
        <dbReference type="ChEBI" id="CHEBI:57597"/>
    </ligand>
</feature>
<comment type="catalytic activity">
    <reaction evidence="10">
        <text>sn-glycerol 3-phosphate + NADP(+) = dihydroxyacetone phosphate + NADPH + H(+)</text>
        <dbReference type="Rhea" id="RHEA:11096"/>
        <dbReference type="ChEBI" id="CHEBI:15378"/>
        <dbReference type="ChEBI" id="CHEBI:57597"/>
        <dbReference type="ChEBI" id="CHEBI:57642"/>
        <dbReference type="ChEBI" id="CHEBI:57783"/>
        <dbReference type="ChEBI" id="CHEBI:58349"/>
        <dbReference type="EC" id="1.1.1.94"/>
    </reaction>
    <physiologicalReaction direction="right-to-left" evidence="10">
        <dbReference type="Rhea" id="RHEA:11098"/>
    </physiologicalReaction>
</comment>
<evidence type="ECO:0000259" key="19">
    <source>
        <dbReference type="Pfam" id="PF01210"/>
    </source>
</evidence>
<keyword evidence="9 14" id="KW-1208">Phospholipid metabolism</keyword>
<feature type="binding site" evidence="14">
    <location>
        <position position="108"/>
    </location>
    <ligand>
        <name>NADPH</name>
        <dbReference type="ChEBI" id="CHEBI:57783"/>
    </ligand>
</feature>
<evidence type="ECO:0000313" key="22">
    <source>
        <dbReference type="Proteomes" id="UP001320898"/>
    </source>
</evidence>
<evidence type="ECO:0000256" key="4">
    <source>
        <dbReference type="ARBA" id="ARBA00022857"/>
    </source>
</evidence>
<feature type="domain" description="Glycerol-3-phosphate dehydrogenase NAD-dependent N-terminal" evidence="19">
    <location>
        <begin position="7"/>
        <end position="159"/>
    </location>
</feature>
<feature type="binding site" evidence="17">
    <location>
        <begin position="11"/>
        <end position="16"/>
    </location>
    <ligand>
        <name>NAD(+)</name>
        <dbReference type="ChEBI" id="CHEBI:57540"/>
    </ligand>
</feature>
<keyword evidence="2 14" id="KW-0444">Lipid biosynthesis</keyword>
<evidence type="ECO:0000256" key="17">
    <source>
        <dbReference type="PIRSR" id="PIRSR000114-3"/>
    </source>
</evidence>
<dbReference type="GO" id="GO:0005829">
    <property type="term" value="C:cytosol"/>
    <property type="evidence" value="ECO:0007669"/>
    <property type="project" value="TreeGrafter"/>
</dbReference>
<evidence type="ECO:0000256" key="2">
    <source>
        <dbReference type="ARBA" id="ARBA00022516"/>
    </source>
</evidence>
<comment type="subcellular location">
    <subcellularLocation>
        <location evidence="14">Cytoplasm</location>
    </subcellularLocation>
</comment>
<evidence type="ECO:0000259" key="20">
    <source>
        <dbReference type="Pfam" id="PF07479"/>
    </source>
</evidence>
<keyword evidence="6 14" id="KW-0520">NAD</keyword>
<feature type="binding site" evidence="14">
    <location>
        <position position="191"/>
    </location>
    <ligand>
        <name>sn-glycerol 3-phosphate</name>
        <dbReference type="ChEBI" id="CHEBI:57597"/>
    </ligand>
</feature>
<feature type="active site" description="Proton acceptor" evidence="14 15">
    <location>
        <position position="191"/>
    </location>
</feature>
<keyword evidence="14" id="KW-0963">Cytoplasm</keyword>
<evidence type="ECO:0000256" key="11">
    <source>
        <dbReference type="ARBA" id="ARBA00066687"/>
    </source>
</evidence>
<dbReference type="SUPFAM" id="SSF51735">
    <property type="entry name" value="NAD(P)-binding Rossmann-fold domains"/>
    <property type="match status" value="1"/>
</dbReference>
<evidence type="ECO:0000256" key="12">
    <source>
        <dbReference type="ARBA" id="ARBA00069372"/>
    </source>
</evidence>
<dbReference type="GO" id="GO:0008654">
    <property type="term" value="P:phospholipid biosynthetic process"/>
    <property type="evidence" value="ECO:0007669"/>
    <property type="project" value="UniProtKB-KW"/>
</dbReference>
<keyword evidence="22" id="KW-1185">Reference proteome</keyword>
<evidence type="ECO:0000256" key="10">
    <source>
        <dbReference type="ARBA" id="ARBA00052716"/>
    </source>
</evidence>
<feature type="binding site" evidence="17">
    <location>
        <position position="255"/>
    </location>
    <ligand>
        <name>NAD(+)</name>
        <dbReference type="ChEBI" id="CHEBI:57540"/>
    </ligand>
</feature>
<evidence type="ECO:0000256" key="1">
    <source>
        <dbReference type="ARBA" id="ARBA00011009"/>
    </source>
</evidence>
<comment type="pathway">
    <text evidence="14">Membrane lipid metabolism; glycerophospholipid metabolism.</text>
</comment>
<feature type="binding site" evidence="14">
    <location>
        <position position="244"/>
    </location>
    <ligand>
        <name>sn-glycerol 3-phosphate</name>
        <dbReference type="ChEBI" id="CHEBI:57597"/>
    </ligand>
</feature>
<dbReference type="EC" id="1.1.1.94" evidence="11 14"/>
<evidence type="ECO:0000256" key="5">
    <source>
        <dbReference type="ARBA" id="ARBA00023002"/>
    </source>
</evidence>